<dbReference type="AlphaFoldDB" id="A0A0D9UZF9"/>
<evidence type="ECO:0000256" key="2">
    <source>
        <dbReference type="ARBA" id="ARBA00023163"/>
    </source>
</evidence>
<dbReference type="Proteomes" id="UP000032180">
    <property type="component" value="Chromosome 1"/>
</dbReference>
<dbReference type="GO" id="GO:0017025">
    <property type="term" value="F:TBP-class protein binding"/>
    <property type="evidence" value="ECO:0007669"/>
    <property type="project" value="InterPro"/>
</dbReference>
<dbReference type="GO" id="GO:0005634">
    <property type="term" value="C:nucleus"/>
    <property type="evidence" value="ECO:0007669"/>
    <property type="project" value="TreeGrafter"/>
</dbReference>
<evidence type="ECO:0000313" key="5">
    <source>
        <dbReference type="Proteomes" id="UP000032180"/>
    </source>
</evidence>
<organism evidence="4 5">
    <name type="scientific">Leersia perrieri</name>
    <dbReference type="NCBI Taxonomy" id="77586"/>
    <lineage>
        <taxon>Eukaryota</taxon>
        <taxon>Viridiplantae</taxon>
        <taxon>Streptophyta</taxon>
        <taxon>Embryophyta</taxon>
        <taxon>Tracheophyta</taxon>
        <taxon>Spermatophyta</taxon>
        <taxon>Magnoliopsida</taxon>
        <taxon>Liliopsida</taxon>
        <taxon>Poales</taxon>
        <taxon>Poaceae</taxon>
        <taxon>BOP clade</taxon>
        <taxon>Oryzoideae</taxon>
        <taxon>Oryzeae</taxon>
        <taxon>Oryzinae</taxon>
        <taxon>Leersia</taxon>
    </lineage>
</organism>
<dbReference type="SUPFAM" id="SSF47954">
    <property type="entry name" value="Cyclin-like"/>
    <property type="match status" value="1"/>
</dbReference>
<reference evidence="4 5" key="1">
    <citation type="submission" date="2012-08" db="EMBL/GenBank/DDBJ databases">
        <title>Oryza genome evolution.</title>
        <authorList>
            <person name="Wing R.A."/>
        </authorList>
    </citation>
    <scope>NUCLEOTIDE SEQUENCE</scope>
</reference>
<dbReference type="GO" id="GO:0097550">
    <property type="term" value="C:transcription preinitiation complex"/>
    <property type="evidence" value="ECO:0007669"/>
    <property type="project" value="TreeGrafter"/>
</dbReference>
<protein>
    <recommendedName>
        <fullName evidence="3">Transcription factor TFIIB cyclin-like domain-containing protein</fullName>
    </recommendedName>
</protein>
<dbReference type="HOGENOM" id="CLU_2625516_0_0_1"/>
<dbReference type="Gene3D" id="1.10.472.10">
    <property type="entry name" value="Cyclin-like"/>
    <property type="match status" value="1"/>
</dbReference>
<dbReference type="PANTHER" id="PTHR11618">
    <property type="entry name" value="TRANSCRIPTION INITIATION FACTOR IIB-RELATED"/>
    <property type="match status" value="1"/>
</dbReference>
<evidence type="ECO:0000256" key="1">
    <source>
        <dbReference type="ARBA" id="ARBA00023015"/>
    </source>
</evidence>
<dbReference type="EnsemblPlants" id="LPERR01G10030.1">
    <property type="protein sequence ID" value="LPERR01G10030.1"/>
    <property type="gene ID" value="LPERR01G10030"/>
</dbReference>
<dbReference type="InterPro" id="IPR036915">
    <property type="entry name" value="Cyclin-like_sf"/>
</dbReference>
<accession>A0A0D9UZF9</accession>
<dbReference type="GO" id="GO:0070897">
    <property type="term" value="P:transcription preinitiation complex assembly"/>
    <property type="evidence" value="ECO:0007669"/>
    <property type="project" value="InterPro"/>
</dbReference>
<dbReference type="InterPro" id="IPR000812">
    <property type="entry name" value="TFIIB"/>
</dbReference>
<proteinExistence type="predicted"/>
<dbReference type="Pfam" id="PF00382">
    <property type="entry name" value="TFIIB"/>
    <property type="match status" value="1"/>
</dbReference>
<keyword evidence="1" id="KW-0805">Transcription regulation</keyword>
<reference evidence="4" key="3">
    <citation type="submission" date="2015-04" db="UniProtKB">
        <authorList>
            <consortium name="EnsemblPlants"/>
        </authorList>
    </citation>
    <scope>IDENTIFICATION</scope>
</reference>
<dbReference type="InterPro" id="IPR013150">
    <property type="entry name" value="TFIIB_cyclin"/>
</dbReference>
<evidence type="ECO:0000313" key="4">
    <source>
        <dbReference type="EnsemblPlants" id="LPERR01G10030.1"/>
    </source>
</evidence>
<keyword evidence="2" id="KW-0804">Transcription</keyword>
<reference evidence="5" key="2">
    <citation type="submission" date="2013-12" db="EMBL/GenBank/DDBJ databases">
        <authorList>
            <person name="Yu Y."/>
            <person name="Lee S."/>
            <person name="de Baynast K."/>
            <person name="Wissotski M."/>
            <person name="Liu L."/>
            <person name="Talag J."/>
            <person name="Goicoechea J."/>
            <person name="Angelova A."/>
            <person name="Jetty R."/>
            <person name="Kudrna D."/>
            <person name="Golser W."/>
            <person name="Rivera L."/>
            <person name="Zhang J."/>
            <person name="Wing R."/>
        </authorList>
    </citation>
    <scope>NUCLEOTIDE SEQUENCE</scope>
</reference>
<name>A0A0D9UZF9_9ORYZ</name>
<dbReference type="STRING" id="77586.A0A0D9UZF9"/>
<keyword evidence="5" id="KW-1185">Reference proteome</keyword>
<dbReference type="Gramene" id="LPERR01G10030.1">
    <property type="protein sequence ID" value="LPERR01G10030.1"/>
    <property type="gene ID" value="LPERR01G10030"/>
</dbReference>
<dbReference type="PANTHER" id="PTHR11618:SF24">
    <property type="entry name" value="OS03G0193600 PROTEIN"/>
    <property type="match status" value="1"/>
</dbReference>
<evidence type="ECO:0000259" key="3">
    <source>
        <dbReference type="Pfam" id="PF00382"/>
    </source>
</evidence>
<sequence>MDVGVVRAAEYMDRFGSLLKMGNAKVHTAKRAAQRLDKCLDARHTPESIAAAIIYITAQRSGTETSVRDVSMVTMSFV</sequence>
<feature type="domain" description="Transcription factor TFIIB cyclin-like" evidence="3">
    <location>
        <begin position="4"/>
        <end position="73"/>
    </location>
</feature>